<dbReference type="Proteomes" id="UP000317512">
    <property type="component" value="Chromosome"/>
</dbReference>
<dbReference type="RefSeq" id="WP_146308683.1">
    <property type="nucleotide sequence ID" value="NZ_CP041663.1"/>
</dbReference>
<reference evidence="3" key="1">
    <citation type="submission" date="2019-07" db="EMBL/GenBank/DDBJ databases">
        <title>Complete genome sequences of three Mycoplasma sp. 1220 strains.</title>
        <authorList>
            <person name="Grozner D."/>
            <person name="Forro B."/>
            <person name="Kovacs A.B."/>
            <person name="Marton S."/>
            <person name="Banyai K."/>
            <person name="Kreizinger Z."/>
            <person name="Sulyok K.M."/>
            <person name="Gyuranecz M."/>
        </authorList>
    </citation>
    <scope>NUCLEOTIDE SEQUENCE [LARGE SCALE GENOMIC DNA]</scope>
    <source>
        <strain evidence="3">MYCAV93</strain>
    </source>
</reference>
<dbReference type="EMBL" id="CP041663">
    <property type="protein sequence ID" value="QDY88218.1"/>
    <property type="molecule type" value="Genomic_DNA"/>
</dbReference>
<organism evidence="2 3">
    <name type="scientific">Mycoplasma anserisalpingitidis</name>
    <dbReference type="NCBI Taxonomy" id="519450"/>
    <lineage>
        <taxon>Bacteria</taxon>
        <taxon>Bacillati</taxon>
        <taxon>Mycoplasmatota</taxon>
        <taxon>Mollicutes</taxon>
        <taxon>Mycoplasmataceae</taxon>
        <taxon>Mycoplasma</taxon>
    </lineage>
</organism>
<sequence>MAKILNSFNKLHIGQKIYTILWFLFVVLLFVSVVVTGVFNPASPELRANVIATVALITIIDLFVSVILTVYINGFVLRKRGKK</sequence>
<protein>
    <submittedName>
        <fullName evidence="2">Uncharacterized protein</fullName>
    </submittedName>
</protein>
<gene>
    <name evidence="2" type="ORF">FOY43_00870</name>
</gene>
<keyword evidence="1" id="KW-0472">Membrane</keyword>
<evidence type="ECO:0000313" key="3">
    <source>
        <dbReference type="Proteomes" id="UP000317512"/>
    </source>
</evidence>
<accession>A0A5B8K391</accession>
<proteinExistence type="predicted"/>
<feature type="transmembrane region" description="Helical" evidence="1">
    <location>
        <begin position="51"/>
        <end position="77"/>
    </location>
</feature>
<evidence type="ECO:0000313" key="2">
    <source>
        <dbReference type="EMBL" id="QDY88218.1"/>
    </source>
</evidence>
<feature type="transmembrane region" description="Helical" evidence="1">
    <location>
        <begin position="20"/>
        <end position="39"/>
    </location>
</feature>
<dbReference type="AlphaFoldDB" id="A0A5B8K391"/>
<keyword evidence="1" id="KW-1133">Transmembrane helix</keyword>
<evidence type="ECO:0000256" key="1">
    <source>
        <dbReference type="SAM" id="Phobius"/>
    </source>
</evidence>
<dbReference type="OrthoDB" id="400989at2"/>
<name>A0A5B8K391_9MOLU</name>
<keyword evidence="1" id="KW-0812">Transmembrane</keyword>